<evidence type="ECO:0000313" key="3">
    <source>
        <dbReference type="Proteomes" id="UP000059847"/>
    </source>
</evidence>
<gene>
    <name evidence="2" type="ORF">AOC03_05245</name>
</gene>
<sequence>MGLNRRIDKKLSSVDVFIDSLNLYASKDYDNYEYYYRGHSNQAYATLPSLFRETSHIDNEDKMFRELILRCPNEFSNLNSTFQKLVKMQHYGLPTRLLDITSNPLIALFFSCLSNNDKDGEVIVFKVPKTEIKYYDSDTVAVLSNLALMKRDFDITDIENLEPRIFSQKSPVDLLVYQVGQEKSGFRSMINPKDLTSTVCVKPLLDNERIVKQDGSFLLFGMGDDITKPAKLDINKYLPTGDRKLIIHKESKSLIINQLRTLGIHGGTVFPDIGNVAESIKQQFK</sequence>
<dbReference type="Pfam" id="PF08867">
    <property type="entry name" value="FRG"/>
    <property type="match status" value="1"/>
</dbReference>
<protein>
    <recommendedName>
        <fullName evidence="1">FRG domain-containing protein</fullName>
    </recommendedName>
</protein>
<dbReference type="RefSeq" id="WP_062533967.1">
    <property type="nucleotide sequence ID" value="NZ_CP012678.1"/>
</dbReference>
<dbReference type="KEGG" id="pur:AOC03_05245"/>
<accession>A0A0M3V8P3</accession>
<evidence type="ECO:0000313" key="2">
    <source>
        <dbReference type="EMBL" id="ALF59533.1"/>
    </source>
</evidence>
<dbReference type="EMBL" id="CP012678">
    <property type="protein sequence ID" value="ALF59533.1"/>
    <property type="molecule type" value="Genomic_DNA"/>
</dbReference>
<dbReference type="SMART" id="SM00901">
    <property type="entry name" value="FRG"/>
    <property type="match status" value="1"/>
</dbReference>
<keyword evidence="3" id="KW-1185">Reference proteome</keyword>
<organism evidence="2 3">
    <name type="scientific">Psychrobacter urativorans</name>
    <dbReference type="NCBI Taxonomy" id="45610"/>
    <lineage>
        <taxon>Bacteria</taxon>
        <taxon>Pseudomonadati</taxon>
        <taxon>Pseudomonadota</taxon>
        <taxon>Gammaproteobacteria</taxon>
        <taxon>Moraxellales</taxon>
        <taxon>Moraxellaceae</taxon>
        <taxon>Psychrobacter</taxon>
    </lineage>
</organism>
<dbReference type="AlphaFoldDB" id="A0A0M3V8P3"/>
<dbReference type="STRING" id="45610.AOC03_05245"/>
<dbReference type="OrthoDB" id="9816036at2"/>
<proteinExistence type="predicted"/>
<feature type="domain" description="FRG" evidence="1">
    <location>
        <begin position="30"/>
        <end position="123"/>
    </location>
</feature>
<evidence type="ECO:0000259" key="1">
    <source>
        <dbReference type="SMART" id="SM00901"/>
    </source>
</evidence>
<reference evidence="2 3" key="1">
    <citation type="submission" date="2015-09" db="EMBL/GenBank/DDBJ databases">
        <title>Complete genome of Psychrobacter urativorans R10.10B.</title>
        <authorList>
            <person name="See-Too W.S."/>
            <person name="Chan K.G."/>
        </authorList>
    </citation>
    <scope>NUCLEOTIDE SEQUENCE [LARGE SCALE GENOMIC DNA]</scope>
    <source>
        <strain evidence="2 3">R10.10B</strain>
    </source>
</reference>
<dbReference type="Proteomes" id="UP000059847">
    <property type="component" value="Chromosome"/>
</dbReference>
<name>A0A0M3V8P3_9GAMM</name>
<dbReference type="InterPro" id="IPR014966">
    <property type="entry name" value="FRG-dom"/>
</dbReference>